<keyword evidence="10" id="KW-1185">Reference proteome</keyword>
<dbReference type="OMA" id="IVCRMST"/>
<proteinExistence type="inferred from homology"/>
<dbReference type="SUPFAM" id="SSF143870">
    <property type="entry name" value="PF0523-like"/>
    <property type="match status" value="1"/>
</dbReference>
<name>E3K7G8_PUCGT</name>
<dbReference type="KEGG" id="pgr:PGTG_06428"/>
<dbReference type="GO" id="GO:0000408">
    <property type="term" value="C:EKC/KEOPS complex"/>
    <property type="evidence" value="ECO:0000318"/>
    <property type="project" value="GO_Central"/>
</dbReference>
<reference evidence="10" key="2">
    <citation type="journal article" date="2011" name="Proc. Natl. Acad. Sci. U.S.A.">
        <title>Obligate biotrophy features unraveled by the genomic analysis of rust fungi.</title>
        <authorList>
            <person name="Duplessis S."/>
            <person name="Cuomo C.A."/>
            <person name="Lin Y.-C."/>
            <person name="Aerts A."/>
            <person name="Tisserant E."/>
            <person name="Veneault-Fourrey C."/>
            <person name="Joly D.L."/>
            <person name="Hacquard S."/>
            <person name="Amselem J."/>
            <person name="Cantarel B.L."/>
            <person name="Chiu R."/>
            <person name="Coutinho P.M."/>
            <person name="Feau N."/>
            <person name="Field M."/>
            <person name="Frey P."/>
            <person name="Gelhaye E."/>
            <person name="Goldberg J."/>
            <person name="Grabherr M.G."/>
            <person name="Kodira C.D."/>
            <person name="Kohler A."/>
            <person name="Kuees U."/>
            <person name="Lindquist E.A."/>
            <person name="Lucas S.M."/>
            <person name="Mago R."/>
            <person name="Mauceli E."/>
            <person name="Morin E."/>
            <person name="Murat C."/>
            <person name="Pangilinan J.L."/>
            <person name="Park R."/>
            <person name="Pearson M."/>
            <person name="Quesneville H."/>
            <person name="Rouhier N."/>
            <person name="Sakthikumar S."/>
            <person name="Salamov A.A."/>
            <person name="Schmutz J."/>
            <person name="Selles B."/>
            <person name="Shapiro H."/>
            <person name="Tanguay P."/>
            <person name="Tuskan G.A."/>
            <person name="Henrissat B."/>
            <person name="Van de Peer Y."/>
            <person name="Rouze P."/>
            <person name="Ellis J.G."/>
            <person name="Dodds P.N."/>
            <person name="Schein J.E."/>
            <person name="Zhong S."/>
            <person name="Hamelin R.C."/>
            <person name="Grigoriev I.V."/>
            <person name="Szabo L.J."/>
            <person name="Martin F."/>
        </authorList>
    </citation>
    <scope>NUCLEOTIDE SEQUENCE [LARGE SCALE GENOMIC DNA]</scope>
    <source>
        <strain evidence="10">CRL 75-36-700-3 / race SCCL</strain>
    </source>
</reference>
<dbReference type="AlphaFoldDB" id="E3K7G8"/>
<evidence type="ECO:0000256" key="3">
    <source>
        <dbReference type="ARBA" id="ARBA00015316"/>
    </source>
</evidence>
<dbReference type="GO" id="GO:0005829">
    <property type="term" value="C:cytosol"/>
    <property type="evidence" value="ECO:0000318"/>
    <property type="project" value="GO_Central"/>
</dbReference>
<evidence type="ECO:0000256" key="2">
    <source>
        <dbReference type="ARBA" id="ARBA00005546"/>
    </source>
</evidence>
<reference key="1">
    <citation type="submission" date="2007-01" db="EMBL/GenBank/DDBJ databases">
        <title>The Genome Sequence of Puccinia graminis f. sp. tritici Strain CRL 75-36-700-3.</title>
        <authorList>
            <consortium name="The Broad Institute Genome Sequencing Platform"/>
            <person name="Birren B."/>
            <person name="Lander E."/>
            <person name="Galagan J."/>
            <person name="Nusbaum C."/>
            <person name="Devon K."/>
            <person name="Cuomo C."/>
            <person name="Jaffe D."/>
            <person name="Butler J."/>
            <person name="Alvarez P."/>
            <person name="Gnerre S."/>
            <person name="Grabherr M."/>
            <person name="Mauceli E."/>
            <person name="Brockman W."/>
            <person name="Young S."/>
            <person name="LaButti K."/>
            <person name="Sykes S."/>
            <person name="DeCaprio D."/>
            <person name="Crawford M."/>
            <person name="Koehrsen M."/>
            <person name="Engels R."/>
            <person name="Montgomery P."/>
            <person name="Pearson M."/>
            <person name="Howarth C."/>
            <person name="Larson L."/>
            <person name="White J."/>
            <person name="Zeng Q."/>
            <person name="Kodira C."/>
            <person name="Yandava C."/>
            <person name="Alvarado L."/>
            <person name="O'Leary S."/>
            <person name="Szabo L."/>
            <person name="Dean R."/>
            <person name="Schein J."/>
        </authorList>
    </citation>
    <scope>NUCLEOTIDE SEQUENCE</scope>
    <source>
        <strain>CRL 75-36-700-3</strain>
    </source>
</reference>
<dbReference type="OrthoDB" id="329139at2759"/>
<evidence type="ECO:0000256" key="7">
    <source>
        <dbReference type="ARBA" id="ARBA00025043"/>
    </source>
</evidence>
<evidence type="ECO:0000313" key="10">
    <source>
        <dbReference type="Proteomes" id="UP000008783"/>
    </source>
</evidence>
<evidence type="ECO:0000256" key="4">
    <source>
        <dbReference type="ARBA" id="ARBA00016009"/>
    </source>
</evidence>
<accession>E3K7G8</accession>
<keyword evidence="5" id="KW-0819">tRNA processing</keyword>
<dbReference type="GO" id="GO:0002949">
    <property type="term" value="P:tRNA threonylcarbamoyladenosine modification"/>
    <property type="evidence" value="ECO:0000318"/>
    <property type="project" value="GO_Central"/>
</dbReference>
<gene>
    <name evidence="9" type="ORF">PGTG_06428</name>
</gene>
<dbReference type="Proteomes" id="UP000008783">
    <property type="component" value="Unassembled WGS sequence"/>
</dbReference>
<comment type="subcellular location">
    <subcellularLocation>
        <location evidence="1">Nucleus</location>
    </subcellularLocation>
</comment>
<evidence type="ECO:0000256" key="6">
    <source>
        <dbReference type="ARBA" id="ARBA00023242"/>
    </source>
</evidence>
<dbReference type="GeneID" id="10539482"/>
<dbReference type="Pfam" id="PF08617">
    <property type="entry name" value="CGI-121"/>
    <property type="match status" value="1"/>
</dbReference>
<evidence type="ECO:0000313" key="9">
    <source>
        <dbReference type="EMBL" id="EFP80472.1"/>
    </source>
</evidence>
<evidence type="ECO:0000256" key="8">
    <source>
        <dbReference type="RuleBase" id="RU004398"/>
    </source>
</evidence>
<dbReference type="EMBL" id="DS178275">
    <property type="protein sequence ID" value="EFP80472.1"/>
    <property type="molecule type" value="Genomic_DNA"/>
</dbReference>
<evidence type="ECO:0000256" key="5">
    <source>
        <dbReference type="ARBA" id="ARBA00022694"/>
    </source>
</evidence>
<dbReference type="PANTHER" id="PTHR15840">
    <property type="entry name" value="CGI-121 FAMILY MEMBER"/>
    <property type="match status" value="1"/>
</dbReference>
<dbReference type="Gene3D" id="3.30.2380.10">
    <property type="entry name" value="CGI121/TPRKB"/>
    <property type="match status" value="1"/>
</dbReference>
<comment type="similarity">
    <text evidence="2 8">Belongs to the CGI121/TPRKB family.</text>
</comment>
<keyword evidence="6 8" id="KW-0539">Nucleus</keyword>
<dbReference type="InterPro" id="IPR013926">
    <property type="entry name" value="CGI121/TPRKB"/>
</dbReference>
<dbReference type="RefSeq" id="XP_003324891.1">
    <property type="nucleotide sequence ID" value="XM_003324843.2"/>
</dbReference>
<dbReference type="InterPro" id="IPR036504">
    <property type="entry name" value="CGI121/TPRKB_sf"/>
</dbReference>
<protein>
    <recommendedName>
        <fullName evidence="4">EKC/KEOPS complex subunit CGI121</fullName>
    </recommendedName>
    <alternativeName>
        <fullName evidence="3">EKC/KEOPS complex subunit cgi121</fullName>
    </alternativeName>
</protein>
<organism evidence="9 10">
    <name type="scientific">Puccinia graminis f. sp. tritici (strain CRL 75-36-700-3 / race SCCL)</name>
    <name type="common">Black stem rust fungus</name>
    <dbReference type="NCBI Taxonomy" id="418459"/>
    <lineage>
        <taxon>Eukaryota</taxon>
        <taxon>Fungi</taxon>
        <taxon>Dikarya</taxon>
        <taxon>Basidiomycota</taxon>
        <taxon>Pucciniomycotina</taxon>
        <taxon>Pucciniomycetes</taxon>
        <taxon>Pucciniales</taxon>
        <taxon>Pucciniaceae</taxon>
        <taxon>Puccinia</taxon>
    </lineage>
</organism>
<dbReference type="VEuPathDB" id="FungiDB:PGTG_06428"/>
<dbReference type="PANTHER" id="PTHR15840:SF10">
    <property type="entry name" value="EKC_KEOPS COMPLEX SUBUNIT TPRKB"/>
    <property type="match status" value="1"/>
</dbReference>
<evidence type="ECO:0000256" key="1">
    <source>
        <dbReference type="ARBA" id="ARBA00004123"/>
    </source>
</evidence>
<dbReference type="eggNOG" id="KOG4066">
    <property type="taxonomic scope" value="Eukaryota"/>
</dbReference>
<dbReference type="STRING" id="418459.E3K7G8"/>
<comment type="function">
    <text evidence="7">Component of the EKC/KEOPS complex that is required for the formation of a threonylcarbamoyl group on adenosine at position 37 (t(6)A37) in tRNAs that read codons beginning with adenine. The complex is probably involved in the transfer of the threonylcarbamoyl moiety of threonylcarbamoyl-AMP (TC-AMP) to the N6 group of A37. CGI121 acts as an allosteric effector that regulates the t(6)A activity of the complex. The EKC/KEOPS complex also promotes both telomere uncapping and telomere elongation. The complex is required for efficient recruitment of transcriptional coactivators. CGI121 is not required for tRNA modification.</text>
</comment>
<dbReference type="InParanoid" id="E3K7G8"/>
<dbReference type="NCBIfam" id="NF011465">
    <property type="entry name" value="PRK14886.1-1"/>
    <property type="match status" value="1"/>
</dbReference>
<sequence length="208" mass="23104">MERLELPFFSTIMNVWLFEQVKNTAEIKKALIQASQTNDEAEQSRLDWAFIDASMITSRQHLTTAVCQALVTQSHGALKTKTLHSEILWTLSPGTNIMEAIKKFGLGPQTNALLLVKLQPIEGDNQPSKEALDQAAQALVDGTLVKLDDHLGKSIVNWKELRKIYKLNDDPVIKGLEEQSKRTASDVEWHAMIDQLATATVALKSVAA</sequence>
<dbReference type="GO" id="GO:0005634">
    <property type="term" value="C:nucleus"/>
    <property type="evidence" value="ECO:0000318"/>
    <property type="project" value="GO_Central"/>
</dbReference>
<dbReference type="FunCoup" id="E3K7G8">
    <property type="interactions" value="195"/>
</dbReference>
<dbReference type="HOGENOM" id="CLU_065847_1_2_1"/>